<evidence type="ECO:0000313" key="1">
    <source>
        <dbReference type="EMBL" id="JAD27116.1"/>
    </source>
</evidence>
<dbReference type="AlphaFoldDB" id="A0A0A8YKX8"/>
<protein>
    <submittedName>
        <fullName evidence="1">Uncharacterized protein</fullName>
    </submittedName>
</protein>
<name>A0A0A8YKX8_ARUDO</name>
<organism evidence="1">
    <name type="scientific">Arundo donax</name>
    <name type="common">Giant reed</name>
    <name type="synonym">Donax arundinaceus</name>
    <dbReference type="NCBI Taxonomy" id="35708"/>
    <lineage>
        <taxon>Eukaryota</taxon>
        <taxon>Viridiplantae</taxon>
        <taxon>Streptophyta</taxon>
        <taxon>Embryophyta</taxon>
        <taxon>Tracheophyta</taxon>
        <taxon>Spermatophyta</taxon>
        <taxon>Magnoliopsida</taxon>
        <taxon>Liliopsida</taxon>
        <taxon>Poales</taxon>
        <taxon>Poaceae</taxon>
        <taxon>PACMAD clade</taxon>
        <taxon>Arundinoideae</taxon>
        <taxon>Arundineae</taxon>
        <taxon>Arundo</taxon>
    </lineage>
</organism>
<sequence length="40" mass="4754">MMPCDKIFSNSAKCMYRMLISARPIRALFHSCFEFFCQDN</sequence>
<reference evidence="1" key="1">
    <citation type="submission" date="2014-09" db="EMBL/GenBank/DDBJ databases">
        <authorList>
            <person name="Magalhaes I.L.F."/>
            <person name="Oliveira U."/>
            <person name="Santos F.R."/>
            <person name="Vidigal T.H.D.A."/>
            <person name="Brescovit A.D."/>
            <person name="Santos A.J."/>
        </authorList>
    </citation>
    <scope>NUCLEOTIDE SEQUENCE</scope>
    <source>
        <tissue evidence="1">Shoot tissue taken approximately 20 cm above the soil surface</tissue>
    </source>
</reference>
<reference evidence="1" key="2">
    <citation type="journal article" date="2015" name="Data Brief">
        <title>Shoot transcriptome of the giant reed, Arundo donax.</title>
        <authorList>
            <person name="Barrero R.A."/>
            <person name="Guerrero F.D."/>
            <person name="Moolhuijzen P."/>
            <person name="Goolsby J.A."/>
            <person name="Tidwell J."/>
            <person name="Bellgard S.E."/>
            <person name="Bellgard M.I."/>
        </authorList>
    </citation>
    <scope>NUCLEOTIDE SEQUENCE</scope>
    <source>
        <tissue evidence="1">Shoot tissue taken approximately 20 cm above the soil surface</tissue>
    </source>
</reference>
<proteinExistence type="predicted"/>
<dbReference type="EMBL" id="GBRH01270779">
    <property type="protein sequence ID" value="JAD27116.1"/>
    <property type="molecule type" value="Transcribed_RNA"/>
</dbReference>
<accession>A0A0A8YKX8</accession>